<evidence type="ECO:0000313" key="2">
    <source>
        <dbReference type="EMBL" id="XCN72199.1"/>
    </source>
</evidence>
<dbReference type="EMBL" id="CP159373">
    <property type="protein sequence ID" value="XCN72199.1"/>
    <property type="molecule type" value="Genomic_DNA"/>
</dbReference>
<dbReference type="InterPro" id="IPR046839">
    <property type="entry name" value="ABC_toxin_N"/>
</dbReference>
<name>A0AAU8LSG9_9BACT</name>
<reference evidence="2" key="1">
    <citation type="journal article" date="2024" name="Syst. Appl. Microbiol.">
        <title>First single-strain enrichments of Electrothrix cable bacteria, description of E. aestuarii sp. nov. and E. rattekaaiensis sp. nov., and proposal of a cable bacteria taxonomy following the rules of the SeqCode.</title>
        <authorList>
            <person name="Plum-Jensen L.E."/>
            <person name="Schramm A."/>
            <person name="Marshall I.P.G."/>
        </authorList>
    </citation>
    <scope>NUCLEOTIDE SEQUENCE</scope>
    <source>
        <strain evidence="2">Rat1</strain>
    </source>
</reference>
<proteinExistence type="predicted"/>
<dbReference type="KEGG" id="eaj:Q3M24_18115"/>
<sequence>MLKGKFYNFLYNEKLDIRPEQYGLTRQELAALLTLRNLINNSPENVDDQDWEQIQHILIQVEKRRYLYPAWCAEEAEQQLTLSPDFFRNPSEPALRFVKPTERSEELLAWRDNPAFLRSWRARLQGRFDQQAGLSEALYKTVDRIEQEVLPSLRDGLIDLLYEDATGMDREDNKQKATNELLINAFENGCRKTTRAAQAIETLQLLVWGILNGQFENSAFKIPDADQDNFKANWRWMQSYASWRSAMFVFLYPENLLYPDLLPEQDKSLFKNFLRLYC</sequence>
<accession>A0AAU8LSG9</accession>
<evidence type="ECO:0000259" key="1">
    <source>
        <dbReference type="Pfam" id="PF20220"/>
    </source>
</evidence>
<feature type="domain" description="ABC toxin N-terminal" evidence="1">
    <location>
        <begin position="152"/>
        <end position="265"/>
    </location>
</feature>
<protein>
    <submittedName>
        <fullName evidence="2">Neuraminidase-like domain-containing protein</fullName>
    </submittedName>
</protein>
<reference evidence="2" key="2">
    <citation type="submission" date="2024-06" db="EMBL/GenBank/DDBJ databases">
        <authorList>
            <person name="Plum-Jensen L.E."/>
            <person name="Schramm A."/>
            <person name="Marshall I.P.G."/>
        </authorList>
    </citation>
    <scope>NUCLEOTIDE SEQUENCE</scope>
    <source>
        <strain evidence="2">Rat1</strain>
    </source>
</reference>
<organism evidence="2">
    <name type="scientific">Candidatus Electrothrix aestuarii</name>
    <dbReference type="NCBI Taxonomy" id="3062594"/>
    <lineage>
        <taxon>Bacteria</taxon>
        <taxon>Pseudomonadati</taxon>
        <taxon>Thermodesulfobacteriota</taxon>
        <taxon>Desulfobulbia</taxon>
        <taxon>Desulfobulbales</taxon>
        <taxon>Desulfobulbaceae</taxon>
        <taxon>Candidatus Electrothrix</taxon>
    </lineage>
</organism>
<dbReference type="Pfam" id="PF20220">
    <property type="entry name" value="ABC_toxin_N"/>
    <property type="match status" value="1"/>
</dbReference>
<dbReference type="AlphaFoldDB" id="A0AAU8LSG9"/>
<gene>
    <name evidence="2" type="ORF">Q3M24_18115</name>
</gene>